<evidence type="ECO:0000313" key="2">
    <source>
        <dbReference type="EMBL" id="KAK3318183.1"/>
    </source>
</evidence>
<dbReference type="Proteomes" id="UP001283341">
    <property type="component" value="Unassembled WGS sequence"/>
</dbReference>
<reference evidence="2" key="1">
    <citation type="journal article" date="2023" name="Mol. Phylogenet. Evol.">
        <title>Genome-scale phylogeny and comparative genomics of the fungal order Sordariales.</title>
        <authorList>
            <person name="Hensen N."/>
            <person name="Bonometti L."/>
            <person name="Westerberg I."/>
            <person name="Brannstrom I.O."/>
            <person name="Guillou S."/>
            <person name="Cros-Aarteil S."/>
            <person name="Calhoun S."/>
            <person name="Haridas S."/>
            <person name="Kuo A."/>
            <person name="Mondo S."/>
            <person name="Pangilinan J."/>
            <person name="Riley R."/>
            <person name="LaButti K."/>
            <person name="Andreopoulos B."/>
            <person name="Lipzen A."/>
            <person name="Chen C."/>
            <person name="Yan M."/>
            <person name="Daum C."/>
            <person name="Ng V."/>
            <person name="Clum A."/>
            <person name="Steindorff A."/>
            <person name="Ohm R.A."/>
            <person name="Martin F."/>
            <person name="Silar P."/>
            <person name="Natvig D.O."/>
            <person name="Lalanne C."/>
            <person name="Gautier V."/>
            <person name="Ament-Velasquez S.L."/>
            <person name="Kruys A."/>
            <person name="Hutchinson M.I."/>
            <person name="Powell A.J."/>
            <person name="Barry K."/>
            <person name="Miller A.N."/>
            <person name="Grigoriev I.V."/>
            <person name="Debuchy R."/>
            <person name="Gladieux P."/>
            <person name="Hiltunen Thoren M."/>
            <person name="Johannesson H."/>
        </authorList>
    </citation>
    <scope>NUCLEOTIDE SEQUENCE</scope>
    <source>
        <strain evidence="2">CBS 118394</strain>
    </source>
</reference>
<feature type="region of interest" description="Disordered" evidence="1">
    <location>
        <begin position="230"/>
        <end position="263"/>
    </location>
</feature>
<organism evidence="2 3">
    <name type="scientific">Apodospora peruviana</name>
    <dbReference type="NCBI Taxonomy" id="516989"/>
    <lineage>
        <taxon>Eukaryota</taxon>
        <taxon>Fungi</taxon>
        <taxon>Dikarya</taxon>
        <taxon>Ascomycota</taxon>
        <taxon>Pezizomycotina</taxon>
        <taxon>Sordariomycetes</taxon>
        <taxon>Sordariomycetidae</taxon>
        <taxon>Sordariales</taxon>
        <taxon>Lasiosphaeriaceae</taxon>
        <taxon>Apodospora</taxon>
    </lineage>
</organism>
<evidence type="ECO:0000313" key="3">
    <source>
        <dbReference type="Proteomes" id="UP001283341"/>
    </source>
</evidence>
<sequence>MDPISIISVVVSTTSSCLSTAKKLYDLREKYNDAPVVVVSICSESNVILASLTQMQMLLLQKKSMTDVPPEFPAVLDQAVTGCMVVFSCLDLELQRMVSRGSEPKRILWRARVRLVWNETKLTELLGALRGQQAAINLFIQLLQLNTLGEIKHMLQQQRSTVQTSAQITQSLRSQNPSIKVPNSVYGGQERSVAGFPVDAVSMTAPSDLEFDFDDVAVNSRVYRRTLAQAQVQTQTTTHNQIPRLSDQPDPKPANQANPILYPEGWSSDSSVYADQLLHSPNDSDVRNPATPSSAATPSPTDPPQKEDKILNTNLVSHLESDIGEGIKPLTAAIQTHEVNPVSPVAQDDVRRPPPVYAASTTLAVPAIPSAQASKHQGISSTRTKVPSVNNAQFHDATEDAVKNISTATPTLPRSRGRRDMDWVSSFAMGRRGGYPGRGGSRY</sequence>
<feature type="region of interest" description="Disordered" evidence="1">
    <location>
        <begin position="278"/>
        <end position="308"/>
    </location>
</feature>
<feature type="compositionally biased region" description="Low complexity" evidence="1">
    <location>
        <begin position="289"/>
        <end position="299"/>
    </location>
</feature>
<feature type="compositionally biased region" description="Low complexity" evidence="1">
    <location>
        <begin position="230"/>
        <end position="241"/>
    </location>
</feature>
<protein>
    <recommendedName>
        <fullName evidence="4">Fungal N-terminal domain-containing protein</fullName>
    </recommendedName>
</protein>
<gene>
    <name evidence="2" type="ORF">B0H66DRAFT_227174</name>
</gene>
<keyword evidence="3" id="KW-1185">Reference proteome</keyword>
<name>A0AAE0M4A4_9PEZI</name>
<evidence type="ECO:0000256" key="1">
    <source>
        <dbReference type="SAM" id="MobiDB-lite"/>
    </source>
</evidence>
<comment type="caution">
    <text evidence="2">The sequence shown here is derived from an EMBL/GenBank/DDBJ whole genome shotgun (WGS) entry which is preliminary data.</text>
</comment>
<dbReference type="AlphaFoldDB" id="A0AAE0M4A4"/>
<proteinExistence type="predicted"/>
<dbReference type="EMBL" id="JAUEDM010000004">
    <property type="protein sequence ID" value="KAK3318183.1"/>
    <property type="molecule type" value="Genomic_DNA"/>
</dbReference>
<reference evidence="2" key="2">
    <citation type="submission" date="2023-06" db="EMBL/GenBank/DDBJ databases">
        <authorList>
            <consortium name="Lawrence Berkeley National Laboratory"/>
            <person name="Haridas S."/>
            <person name="Hensen N."/>
            <person name="Bonometti L."/>
            <person name="Westerberg I."/>
            <person name="Brannstrom I.O."/>
            <person name="Guillou S."/>
            <person name="Cros-Aarteil S."/>
            <person name="Calhoun S."/>
            <person name="Kuo A."/>
            <person name="Mondo S."/>
            <person name="Pangilinan J."/>
            <person name="Riley R."/>
            <person name="Labutti K."/>
            <person name="Andreopoulos B."/>
            <person name="Lipzen A."/>
            <person name="Chen C."/>
            <person name="Yanf M."/>
            <person name="Daum C."/>
            <person name="Ng V."/>
            <person name="Clum A."/>
            <person name="Steindorff A."/>
            <person name="Ohm R."/>
            <person name="Martin F."/>
            <person name="Silar P."/>
            <person name="Natvig D."/>
            <person name="Lalanne C."/>
            <person name="Gautier V."/>
            <person name="Ament-Velasquez S.L."/>
            <person name="Kruys A."/>
            <person name="Hutchinson M.I."/>
            <person name="Powell A.J."/>
            <person name="Barry K."/>
            <person name="Miller A.N."/>
            <person name="Grigoriev I.V."/>
            <person name="Debuchy R."/>
            <person name="Gladieux P."/>
            <person name="Thoren M.H."/>
            <person name="Johannesson H."/>
        </authorList>
    </citation>
    <scope>NUCLEOTIDE SEQUENCE</scope>
    <source>
        <strain evidence="2">CBS 118394</strain>
    </source>
</reference>
<evidence type="ECO:0008006" key="4">
    <source>
        <dbReference type="Google" id="ProtNLM"/>
    </source>
</evidence>
<accession>A0AAE0M4A4</accession>